<dbReference type="Proteomes" id="UP000475862">
    <property type="component" value="Unassembled WGS sequence"/>
</dbReference>
<dbReference type="InterPro" id="IPR036420">
    <property type="entry name" value="BRCT_dom_sf"/>
</dbReference>
<comment type="subcellular location">
    <subcellularLocation>
        <location evidence="2">Chromosome</location>
    </subcellularLocation>
    <subcellularLocation>
        <location evidence="1">Nucleus</location>
    </subcellularLocation>
</comment>
<evidence type="ECO:0000256" key="9">
    <source>
        <dbReference type="ARBA" id="ARBA00022990"/>
    </source>
</evidence>
<evidence type="ECO:0000259" key="16">
    <source>
        <dbReference type="PROSITE" id="PS50172"/>
    </source>
</evidence>
<keyword evidence="9" id="KW-0007">Acetylation</keyword>
<dbReference type="GO" id="GO:0005694">
    <property type="term" value="C:chromosome"/>
    <property type="evidence" value="ECO:0007669"/>
    <property type="project" value="UniProtKB-SubCell"/>
</dbReference>
<feature type="domain" description="FHA" evidence="15">
    <location>
        <begin position="53"/>
        <end position="102"/>
    </location>
</feature>
<evidence type="ECO:0000256" key="4">
    <source>
        <dbReference type="ARBA" id="ARBA00022454"/>
    </source>
</evidence>
<dbReference type="SUPFAM" id="SSF49879">
    <property type="entry name" value="SMAD/FHA domain"/>
    <property type="match status" value="1"/>
</dbReference>
<accession>A0A6G0TLG6</accession>
<feature type="region of interest" description="Disordered" evidence="14">
    <location>
        <begin position="1795"/>
        <end position="1844"/>
    </location>
</feature>
<gene>
    <name evidence="17" type="ORF">AGLY_008307</name>
</gene>
<sequence length="2052" mass="233141">MDADVDFAWISTQAVVSTDIQPDNVQEKINDYGCIVLNGMIDNGRYVLKEGDNTIGRHPLNDIYIEHPSVSMNHAVIQCDSDGVVLLDKGSLNKTKLNKKNLRKDVAYFLEENALLMFGEVQADYFINGESNEFINNTKSIASNNTSTHKGTQNDGLSLSTLSNTVNVSKSLQADIPNAITDCNVSSIIENSSTCMIEKAIPQTITESKCPVNTFDDVHAELISSSPSDEYLLEALSQIETMQNNIDSNKIFQNLSNKDTLIINTTESIPKVTREDTPSPIMDLKNSILTINNKTKSLCQSPNKINIEAIREDTPSPVMDLENSFETTNNIPGRIFQTPNKINTELIREDTPSPIMDFGCYNDSENKLETNCHGIISAIQSPNKVDELNNTQVLEISNFKSENYSISMNRSLIQKQNISMNNIFCKSQKVESGDQSNLTTTNVFDIHSNDNLSYSNNINSNKKSSIKPAEHLNGIHNDGLNNDSEKNKSMLTIHNLKSDTEGNNTINYNINFNTFDADDDDIFSNFIEKESKSQKQNLNVLENQDLFNSPTQKESTNKNINLKSNVSNEIHKQKTQEVLEFPKSGKVNSNLSTNYSTSIHEELTQIPDMDDDFFNCPTQKYAFPKKKNEKPKTSTSIHEEETQRPSELVQFNKTKTSISNMQTEVLKIDNEDFFDCPTQKLSITKNTNPKSKVSSTIHEEETQVPAMHDDFFNCPTQKYAYPKKINEKKIMSSSIHEEETQMPSELVQFNKTKTSSSNTETEVFKKDNKDFFNCPTQKLSITKNTNPKSKVSSTIHEEETQVPAMHDDFFNCPTQKYAYPKKINEKKIMSSSIHEEETQMPSELVQFNKTKTSSSNTETEVFKKDNKDFFNCPTQKLSITKNTNPKSKVSSTIHEEETQVPAMHDDFFNCPTQKYAYPKKINEKPKTSSSMHEEETQRPSELVQFNKAKTSSTNTETKVLKIDEDLFNFPTQKLSITKNTNLKQKVSSTIHEEKTQVPEMNDDFFNCPTQKISIHKKINEKPKTSSSNTKTEVLKIDDEDFFDCPTQKLSITKNTIPKSKVFSTIHEEETQNILEFSKPNKNNLTVSKDNSTSIHEEESQVPEMDDDFYNCPTQKLSVTKKINEKPKTSSSIHEEETQRPSELVHFNKAKTSSTNTETKVLKIDNEDFFNCPTQKLSITKNTIPKSKVSSTIHEEETQNILEFSKPNKNNLTVSKDNSTSIHEEESQVPEMDDDFYNCPTQKLSVTKKINEKPKTSSSIHEEETQRPSELVHFNKAKTSSTNTETKVLKIDNEDFFNCPTQKLSITKNTIPKSKVSSTIHEEETQNILEFSKPNKNNLTVSKDNSTSIHEEETQVLEMDDDFYNCPTQKLSIPKKINEKPKTSSSIHEEETRRPSELVRFNKTNTSSSNTEINVLKIDNEDFFDCPTQKLSITKNTNQKPKVSSTIHEKETQNILEFSKPNKNNLTVSKDNSTSIHEEETQVPEMDDDFYNCPTQKLSVSKKIVEKPKTSSSIYEEETQVTEMDDDFFNCPTQKISIPKKINQSSNVSTIANKENSQKHLEFSKLNKINSNISKTDSTNNHKKFDECTLNNHKQTVEHDNENTDKIQKSKCVNSSIIRLSNVQLPVMCKENSSNSLKVNKPKIRVREDLCISYSSNSSNSMVLLNKPIENTVMNNINTTVPLNKNLNSPSCSKSLTDGENVLNMLSSIKQEHFSDDSAQSRVSISNKFNDRLKRMDESIFSPLNIPDISADSLSKHHSSPKTVEDNLNSLNCEPSTSNNDASIWKSFWNKKKVQSQVKGKSDKQNNITHEVKENKERYQTRAITRKENASKLNRKRKQDGDEESNKKICTRNKILEPLVENSSEIVVSFSYLKSRHLQEMKQFVDKTGGSVTDEITQCTVLVTDKIRCTMKILSAIARGCPIVNVNWLKHSYTVKMFQDANDFLIVDKDAERKYKFQLKESLAKAKTKKLLEGYNVLVTPSVKPGPQEMKVIIACAGGNYVLNWTDTQYTKELIVTCDKDRNRWKPAWDNDFAKIIDSDTLVTSIIRQKLTI</sequence>
<protein>
    <recommendedName>
        <fullName evidence="3">Mediator of DNA damage checkpoint protein 1</fullName>
    </recommendedName>
    <alternativeName>
        <fullName evidence="13">PAX transactivation activation domain-interacting protein</fullName>
    </alternativeName>
    <alternativeName>
        <fullName evidence="12">PAX-interacting protein 1</fullName>
    </alternativeName>
</protein>
<dbReference type="CDD" id="cd18432">
    <property type="entry name" value="BRCT_PAXIP1_rpt6_like"/>
    <property type="match status" value="1"/>
</dbReference>
<dbReference type="SMART" id="SM00240">
    <property type="entry name" value="FHA"/>
    <property type="match status" value="1"/>
</dbReference>
<dbReference type="GO" id="GO:0005634">
    <property type="term" value="C:nucleus"/>
    <property type="evidence" value="ECO:0007669"/>
    <property type="project" value="UniProtKB-SubCell"/>
</dbReference>
<keyword evidence="11" id="KW-0131">Cell cycle</keyword>
<reference evidence="17 18" key="1">
    <citation type="submission" date="2019-08" db="EMBL/GenBank/DDBJ databases">
        <title>The genome of the soybean aphid Biotype 1, its phylome, world population structure and adaptation to the North American continent.</title>
        <authorList>
            <person name="Giordano R."/>
            <person name="Donthu R.K."/>
            <person name="Hernandez A.G."/>
            <person name="Wright C.L."/>
            <person name="Zimin A.V."/>
        </authorList>
    </citation>
    <scope>NUCLEOTIDE SEQUENCE [LARGE SCALE GENOMIC DNA]</scope>
    <source>
        <tissue evidence="17">Whole aphids</tissue>
    </source>
</reference>
<keyword evidence="6" id="KW-0677">Repeat</keyword>
<feature type="region of interest" description="Disordered" evidence="14">
    <location>
        <begin position="1751"/>
        <end position="1775"/>
    </location>
</feature>
<dbReference type="PANTHER" id="PTHR23196">
    <property type="entry name" value="PAX TRANSCRIPTION ACTIVATION DOMAIN INTERACTING PROTEIN"/>
    <property type="match status" value="1"/>
</dbReference>
<keyword evidence="4" id="KW-0158">Chromosome</keyword>
<keyword evidence="10" id="KW-0539">Nucleus</keyword>
<dbReference type="CDD" id="cd17744">
    <property type="entry name" value="BRCT_MDC1_rpt1"/>
    <property type="match status" value="1"/>
</dbReference>
<keyword evidence="5" id="KW-1017">Isopeptide bond</keyword>
<evidence type="ECO:0000256" key="8">
    <source>
        <dbReference type="ARBA" id="ARBA00022843"/>
    </source>
</evidence>
<feature type="domain" description="BRCT" evidence="16">
    <location>
        <begin position="1854"/>
        <end position="1945"/>
    </location>
</feature>
<feature type="region of interest" description="Disordered" evidence="14">
    <location>
        <begin position="1250"/>
        <end position="1270"/>
    </location>
</feature>
<dbReference type="Pfam" id="PF16589">
    <property type="entry name" value="BRCT_2"/>
    <property type="match status" value="1"/>
</dbReference>
<dbReference type="Gene3D" id="3.40.50.10190">
    <property type="entry name" value="BRCT domain"/>
    <property type="match status" value="2"/>
</dbReference>
<dbReference type="PANTHER" id="PTHR23196:SF1">
    <property type="entry name" value="PAX-INTERACTING PROTEIN 1"/>
    <property type="match status" value="1"/>
</dbReference>
<dbReference type="InterPro" id="IPR008984">
    <property type="entry name" value="SMAD_FHA_dom_sf"/>
</dbReference>
<dbReference type="InterPro" id="IPR001357">
    <property type="entry name" value="BRCT_dom"/>
</dbReference>
<dbReference type="CDD" id="cd00060">
    <property type="entry name" value="FHA"/>
    <property type="match status" value="1"/>
</dbReference>
<feature type="compositionally biased region" description="Basic and acidic residues" evidence="14">
    <location>
        <begin position="1799"/>
        <end position="1829"/>
    </location>
</feature>
<evidence type="ECO:0000256" key="7">
    <source>
        <dbReference type="ARBA" id="ARBA00022763"/>
    </source>
</evidence>
<evidence type="ECO:0000256" key="5">
    <source>
        <dbReference type="ARBA" id="ARBA00022499"/>
    </source>
</evidence>
<evidence type="ECO:0000256" key="10">
    <source>
        <dbReference type="ARBA" id="ARBA00023242"/>
    </source>
</evidence>
<evidence type="ECO:0000256" key="1">
    <source>
        <dbReference type="ARBA" id="ARBA00004123"/>
    </source>
</evidence>
<dbReference type="GO" id="GO:0006974">
    <property type="term" value="P:DNA damage response"/>
    <property type="evidence" value="ECO:0007669"/>
    <property type="project" value="UniProtKB-KW"/>
</dbReference>
<feature type="region of interest" description="Disordered" evidence="14">
    <location>
        <begin position="625"/>
        <end position="646"/>
    </location>
</feature>
<dbReference type="Pfam" id="PF00498">
    <property type="entry name" value="FHA"/>
    <property type="match status" value="1"/>
</dbReference>
<dbReference type="InterPro" id="IPR051579">
    <property type="entry name" value="DDR_Transcriptional_Reg"/>
</dbReference>
<dbReference type="Gene3D" id="2.60.200.20">
    <property type="match status" value="1"/>
</dbReference>
<feature type="compositionally biased region" description="Polar residues" evidence="14">
    <location>
        <begin position="1765"/>
        <end position="1775"/>
    </location>
</feature>
<comment type="caution">
    <text evidence="17">The sequence shown here is derived from an EMBL/GenBank/DDBJ whole genome shotgun (WGS) entry which is preliminary data.</text>
</comment>
<dbReference type="InterPro" id="IPR000253">
    <property type="entry name" value="FHA_dom"/>
</dbReference>
<evidence type="ECO:0000256" key="14">
    <source>
        <dbReference type="SAM" id="MobiDB-lite"/>
    </source>
</evidence>
<dbReference type="OrthoDB" id="342264at2759"/>
<evidence type="ECO:0000313" key="18">
    <source>
        <dbReference type="Proteomes" id="UP000475862"/>
    </source>
</evidence>
<name>A0A6G0TLG6_APHGL</name>
<evidence type="ECO:0000256" key="3">
    <source>
        <dbReference type="ARBA" id="ARBA00015014"/>
    </source>
</evidence>
<evidence type="ECO:0000259" key="15">
    <source>
        <dbReference type="PROSITE" id="PS50006"/>
    </source>
</evidence>
<keyword evidence="8" id="KW-0832">Ubl conjugation</keyword>
<dbReference type="EMBL" id="VYZN01000027">
    <property type="protein sequence ID" value="KAE9535015.1"/>
    <property type="molecule type" value="Genomic_DNA"/>
</dbReference>
<proteinExistence type="predicted"/>
<dbReference type="PROSITE" id="PS50172">
    <property type="entry name" value="BRCT"/>
    <property type="match status" value="1"/>
</dbReference>
<dbReference type="PROSITE" id="PS50006">
    <property type="entry name" value="FHA_DOMAIN"/>
    <property type="match status" value="1"/>
</dbReference>
<evidence type="ECO:0000256" key="13">
    <source>
        <dbReference type="ARBA" id="ARBA00030146"/>
    </source>
</evidence>
<evidence type="ECO:0000256" key="2">
    <source>
        <dbReference type="ARBA" id="ARBA00004286"/>
    </source>
</evidence>
<evidence type="ECO:0000256" key="6">
    <source>
        <dbReference type="ARBA" id="ARBA00022737"/>
    </source>
</evidence>
<keyword evidence="18" id="KW-1185">Reference proteome</keyword>
<organism evidence="17 18">
    <name type="scientific">Aphis glycines</name>
    <name type="common">Soybean aphid</name>
    <dbReference type="NCBI Taxonomy" id="307491"/>
    <lineage>
        <taxon>Eukaryota</taxon>
        <taxon>Metazoa</taxon>
        <taxon>Ecdysozoa</taxon>
        <taxon>Arthropoda</taxon>
        <taxon>Hexapoda</taxon>
        <taxon>Insecta</taxon>
        <taxon>Pterygota</taxon>
        <taxon>Neoptera</taxon>
        <taxon>Paraneoptera</taxon>
        <taxon>Hemiptera</taxon>
        <taxon>Sternorrhyncha</taxon>
        <taxon>Aphidomorpha</taxon>
        <taxon>Aphidoidea</taxon>
        <taxon>Aphididae</taxon>
        <taxon>Aphidini</taxon>
        <taxon>Aphis</taxon>
        <taxon>Aphis</taxon>
    </lineage>
</organism>
<evidence type="ECO:0000313" key="17">
    <source>
        <dbReference type="EMBL" id="KAE9535015.1"/>
    </source>
</evidence>
<feature type="compositionally biased region" description="Basic and acidic residues" evidence="14">
    <location>
        <begin position="1250"/>
        <end position="1266"/>
    </location>
</feature>
<dbReference type="SUPFAM" id="SSF52113">
    <property type="entry name" value="BRCT domain"/>
    <property type="match status" value="1"/>
</dbReference>
<keyword evidence="7" id="KW-0227">DNA damage</keyword>
<evidence type="ECO:0000256" key="12">
    <source>
        <dbReference type="ARBA" id="ARBA00023858"/>
    </source>
</evidence>
<evidence type="ECO:0000256" key="11">
    <source>
        <dbReference type="ARBA" id="ARBA00023306"/>
    </source>
</evidence>
<dbReference type="SMART" id="SM00292">
    <property type="entry name" value="BRCT"/>
    <property type="match status" value="2"/>
</dbReference>